<dbReference type="EMBL" id="BGZK01000439">
    <property type="protein sequence ID" value="GBP43604.1"/>
    <property type="molecule type" value="Genomic_DNA"/>
</dbReference>
<accession>A0A4C1W0C5</accession>
<sequence>MVTVSGRRGPSSHDNLFSFQIEELRPKAVCADPRGPRLANVLVTHALTAPGKDDSCSERVARTPSTYEYGAAWCLWPAHDMNLQQRYCTNQLLDTIVHKSIKTTKLRTAVIKSVVVIVRLRKSGGVCHLAPREYLNKDVNPKRSASHRRPRADARAPLTHITARPEKLPDYRMW</sequence>
<dbReference type="AlphaFoldDB" id="A0A4C1W0C5"/>
<name>A0A4C1W0C5_EUMVA</name>
<gene>
    <name evidence="1" type="ORF">EVAR_32170_1</name>
</gene>
<comment type="caution">
    <text evidence="1">The sequence shown here is derived from an EMBL/GenBank/DDBJ whole genome shotgun (WGS) entry which is preliminary data.</text>
</comment>
<reference evidence="1 2" key="1">
    <citation type="journal article" date="2019" name="Commun. Biol.">
        <title>The bagworm genome reveals a unique fibroin gene that provides high tensile strength.</title>
        <authorList>
            <person name="Kono N."/>
            <person name="Nakamura H."/>
            <person name="Ohtoshi R."/>
            <person name="Tomita M."/>
            <person name="Numata K."/>
            <person name="Arakawa K."/>
        </authorList>
    </citation>
    <scope>NUCLEOTIDE SEQUENCE [LARGE SCALE GENOMIC DNA]</scope>
</reference>
<organism evidence="1 2">
    <name type="scientific">Eumeta variegata</name>
    <name type="common">Bagworm moth</name>
    <name type="synonym">Eumeta japonica</name>
    <dbReference type="NCBI Taxonomy" id="151549"/>
    <lineage>
        <taxon>Eukaryota</taxon>
        <taxon>Metazoa</taxon>
        <taxon>Ecdysozoa</taxon>
        <taxon>Arthropoda</taxon>
        <taxon>Hexapoda</taxon>
        <taxon>Insecta</taxon>
        <taxon>Pterygota</taxon>
        <taxon>Neoptera</taxon>
        <taxon>Endopterygota</taxon>
        <taxon>Lepidoptera</taxon>
        <taxon>Glossata</taxon>
        <taxon>Ditrysia</taxon>
        <taxon>Tineoidea</taxon>
        <taxon>Psychidae</taxon>
        <taxon>Oiketicinae</taxon>
        <taxon>Eumeta</taxon>
    </lineage>
</organism>
<evidence type="ECO:0000313" key="2">
    <source>
        <dbReference type="Proteomes" id="UP000299102"/>
    </source>
</evidence>
<protein>
    <submittedName>
        <fullName evidence="1">Uncharacterized protein</fullName>
    </submittedName>
</protein>
<dbReference type="Proteomes" id="UP000299102">
    <property type="component" value="Unassembled WGS sequence"/>
</dbReference>
<proteinExistence type="predicted"/>
<evidence type="ECO:0000313" key="1">
    <source>
        <dbReference type="EMBL" id="GBP43604.1"/>
    </source>
</evidence>
<keyword evidence="2" id="KW-1185">Reference proteome</keyword>